<keyword evidence="13" id="KW-1185">Reference proteome</keyword>
<accession>A0AAV4GEL2</accession>
<dbReference type="GO" id="GO:0006391">
    <property type="term" value="P:transcription initiation at mitochondrial promoter"/>
    <property type="evidence" value="ECO:0007669"/>
    <property type="project" value="TreeGrafter"/>
</dbReference>
<evidence type="ECO:0000256" key="5">
    <source>
        <dbReference type="ARBA" id="ARBA00022691"/>
    </source>
</evidence>
<keyword evidence="8" id="KW-0496">Mitochondrion</keyword>
<keyword evidence="6 9" id="KW-0694">RNA-binding</keyword>
<evidence type="ECO:0000313" key="12">
    <source>
        <dbReference type="EMBL" id="GFR84188.1"/>
    </source>
</evidence>
<dbReference type="PANTHER" id="PTHR11727:SF17">
    <property type="entry name" value="DIMETHYLADENOSINE TRANSFERASE 1, MITOCHONDRIAL"/>
    <property type="match status" value="1"/>
</dbReference>
<dbReference type="GO" id="GO:0034246">
    <property type="term" value="F:mitochondrial transcription factor activity"/>
    <property type="evidence" value="ECO:0007669"/>
    <property type="project" value="TreeGrafter"/>
</dbReference>
<evidence type="ECO:0000256" key="1">
    <source>
        <dbReference type="ARBA" id="ARBA00004173"/>
    </source>
</evidence>
<evidence type="ECO:0000256" key="9">
    <source>
        <dbReference type="PROSITE-ProRule" id="PRU01026"/>
    </source>
</evidence>
<dbReference type="GO" id="GO:0005759">
    <property type="term" value="C:mitochondrial matrix"/>
    <property type="evidence" value="ECO:0007669"/>
    <property type="project" value="TreeGrafter"/>
</dbReference>
<dbReference type="EMBL" id="BMAT01008392">
    <property type="protein sequence ID" value="GFR84188.1"/>
    <property type="molecule type" value="Genomic_DNA"/>
</dbReference>
<dbReference type="PROSITE" id="PS51689">
    <property type="entry name" value="SAM_RNA_A_N6_MT"/>
    <property type="match status" value="1"/>
</dbReference>
<evidence type="ECO:0000256" key="8">
    <source>
        <dbReference type="ARBA" id="ARBA00023128"/>
    </source>
</evidence>
<feature type="binding site" evidence="9">
    <location>
        <position position="37"/>
    </location>
    <ligand>
        <name>S-adenosyl-L-methionine</name>
        <dbReference type="ChEBI" id="CHEBI:59789"/>
    </ligand>
</feature>
<organism evidence="12 13">
    <name type="scientific">Elysia marginata</name>
    <dbReference type="NCBI Taxonomy" id="1093978"/>
    <lineage>
        <taxon>Eukaryota</taxon>
        <taxon>Metazoa</taxon>
        <taxon>Spiralia</taxon>
        <taxon>Lophotrochozoa</taxon>
        <taxon>Mollusca</taxon>
        <taxon>Gastropoda</taxon>
        <taxon>Heterobranchia</taxon>
        <taxon>Euthyneura</taxon>
        <taxon>Panpulmonata</taxon>
        <taxon>Sacoglossa</taxon>
        <taxon>Placobranchoidea</taxon>
        <taxon>Plakobranchidae</taxon>
        <taxon>Elysia</taxon>
    </lineage>
</organism>
<keyword evidence="7" id="KW-0809">Transit peptide</keyword>
<evidence type="ECO:0000256" key="10">
    <source>
        <dbReference type="RuleBase" id="RU362106"/>
    </source>
</evidence>
<evidence type="ECO:0000256" key="2">
    <source>
        <dbReference type="ARBA" id="ARBA00022552"/>
    </source>
</evidence>
<feature type="binding site" evidence="9">
    <location>
        <position position="7"/>
    </location>
    <ligand>
        <name>S-adenosyl-L-methionine</name>
        <dbReference type="ChEBI" id="CHEBI:59789"/>
    </ligand>
</feature>
<dbReference type="InterPro" id="IPR001737">
    <property type="entry name" value="KsgA/Erm"/>
</dbReference>
<dbReference type="Proteomes" id="UP000762676">
    <property type="component" value="Unassembled WGS sequence"/>
</dbReference>
<feature type="domain" description="Ribosomal RNA adenine methylase transferase N-terminal" evidence="11">
    <location>
        <begin position="4"/>
        <end position="130"/>
    </location>
</feature>
<reference evidence="12 13" key="1">
    <citation type="journal article" date="2021" name="Elife">
        <title>Chloroplast acquisition without the gene transfer in kleptoplastic sea slugs, Plakobranchus ocellatus.</title>
        <authorList>
            <person name="Maeda T."/>
            <person name="Takahashi S."/>
            <person name="Yoshida T."/>
            <person name="Shimamura S."/>
            <person name="Takaki Y."/>
            <person name="Nagai Y."/>
            <person name="Toyoda A."/>
            <person name="Suzuki Y."/>
            <person name="Arimoto A."/>
            <person name="Ishii H."/>
            <person name="Satoh N."/>
            <person name="Nishiyama T."/>
            <person name="Hasebe M."/>
            <person name="Maruyama T."/>
            <person name="Minagawa J."/>
            <person name="Obokata J."/>
            <person name="Shigenobu S."/>
        </authorList>
    </citation>
    <scope>NUCLEOTIDE SEQUENCE [LARGE SCALE GENOMIC DNA]</scope>
</reference>
<dbReference type="FunFam" id="1.10.8.100:FF:000006">
    <property type="entry name" value="rRNA adenine N(6)-methyltransferase"/>
    <property type="match status" value="1"/>
</dbReference>
<dbReference type="InterPro" id="IPR020598">
    <property type="entry name" value="rRNA_Ade_methylase_Trfase_N"/>
</dbReference>
<evidence type="ECO:0000313" key="13">
    <source>
        <dbReference type="Proteomes" id="UP000762676"/>
    </source>
</evidence>
<dbReference type="SUPFAM" id="SSF53335">
    <property type="entry name" value="S-adenosyl-L-methionine-dependent methyltransferases"/>
    <property type="match status" value="1"/>
</dbReference>
<dbReference type="InterPro" id="IPR029063">
    <property type="entry name" value="SAM-dependent_MTases_sf"/>
</dbReference>
<dbReference type="SMART" id="SM00650">
    <property type="entry name" value="rADc"/>
    <property type="match status" value="1"/>
</dbReference>
<comment type="caution">
    <text evidence="9">Lacks conserved residue(s) required for the propagation of feature annotation.</text>
</comment>
<feature type="binding site" evidence="9">
    <location>
        <position position="1"/>
    </location>
    <ligand>
        <name>S-adenosyl-L-methionine</name>
        <dbReference type="ChEBI" id="CHEBI:59789"/>
    </ligand>
</feature>
<comment type="similarity">
    <text evidence="9 10">Belongs to the class I-like SAM-binding methyltransferase superfamily. rRNA adenine N(6)-methyltransferase family.</text>
</comment>
<dbReference type="GO" id="GO:0000179">
    <property type="term" value="F:rRNA (adenine-N6,N6-)-dimethyltransferase activity"/>
    <property type="evidence" value="ECO:0007669"/>
    <property type="project" value="UniProtKB-UniRule"/>
</dbReference>
<keyword evidence="3 9" id="KW-0489">Methyltransferase</keyword>
<evidence type="ECO:0000256" key="4">
    <source>
        <dbReference type="ARBA" id="ARBA00022679"/>
    </source>
</evidence>
<protein>
    <recommendedName>
        <fullName evidence="10">rRNA adenine N(6)-methyltransferase</fullName>
        <ecNumber evidence="10">2.1.1.-</ecNumber>
    </recommendedName>
</protein>
<evidence type="ECO:0000256" key="7">
    <source>
        <dbReference type="ARBA" id="ARBA00022946"/>
    </source>
</evidence>
<dbReference type="Gene3D" id="1.10.8.100">
    <property type="entry name" value="Ribosomal RNA adenine dimethylase-like, domain 2"/>
    <property type="match status" value="1"/>
</dbReference>
<gene>
    <name evidence="12" type="ORF">ElyMa_004144300</name>
</gene>
<dbReference type="Gene3D" id="3.40.50.150">
    <property type="entry name" value="Vaccinia Virus protein VP39"/>
    <property type="match status" value="1"/>
</dbReference>
<name>A0AAV4GEL2_9GAST</name>
<dbReference type="InterPro" id="IPR023165">
    <property type="entry name" value="rRNA_Ade_diMease-like_C"/>
</dbReference>
<dbReference type="EC" id="2.1.1.-" evidence="10"/>
<comment type="caution">
    <text evidence="12">The sequence shown here is derived from an EMBL/GenBank/DDBJ whole genome shotgun (WGS) entry which is preliminary data.</text>
</comment>
<keyword evidence="2 10" id="KW-0698">rRNA processing</keyword>
<evidence type="ECO:0000256" key="3">
    <source>
        <dbReference type="ARBA" id="ARBA00022603"/>
    </source>
</evidence>
<dbReference type="Pfam" id="PF00398">
    <property type="entry name" value="RrnaAD"/>
    <property type="match status" value="1"/>
</dbReference>
<comment type="subcellular location">
    <subcellularLocation>
        <location evidence="1">Mitochondrion</location>
    </subcellularLocation>
</comment>
<sequence>MDTFKGDILSFNMEDVVPPEFARTWHDSTPDIHVIGNLPFSVSTPLIIRWLDSISRQSNLWIHGRTPMTLTFQKEVAERIVAPPRSEYRCRLSVMCQYLCHVSLKFSIPGKAFVPPPKVDVGVVKFVPRKDPLIRQPFSLVERINRHLFHHANKYCVKSLGTLFPPDREDLVWTVLELSDIDSQIRPFELTNEQIGQLCDAYATIIRQEPDILTYEFRSQKSAKERRQKINRVLALEQKLLSSSHEATTEKSDEMRDQR</sequence>
<keyword evidence="5 9" id="KW-0949">S-adenosyl-L-methionine</keyword>
<evidence type="ECO:0000256" key="6">
    <source>
        <dbReference type="ARBA" id="ARBA00022884"/>
    </source>
</evidence>
<dbReference type="AlphaFoldDB" id="A0AAV4GEL2"/>
<dbReference type="GO" id="GO:0003723">
    <property type="term" value="F:RNA binding"/>
    <property type="evidence" value="ECO:0007669"/>
    <property type="project" value="UniProtKB-UniRule"/>
</dbReference>
<evidence type="ECO:0000259" key="11">
    <source>
        <dbReference type="SMART" id="SM00650"/>
    </source>
</evidence>
<dbReference type="PANTHER" id="PTHR11727">
    <property type="entry name" value="DIMETHYLADENOSINE TRANSFERASE"/>
    <property type="match status" value="1"/>
</dbReference>
<keyword evidence="4 9" id="KW-0808">Transferase</keyword>
<proteinExistence type="inferred from homology"/>